<dbReference type="Proteomes" id="UP001596023">
    <property type="component" value="Unassembled WGS sequence"/>
</dbReference>
<name>A0ABV9KQV7_9BACT</name>
<organism evidence="2 3">
    <name type="scientific">Dysgonomonas termitidis</name>
    <dbReference type="NCBI Taxonomy" id="1516126"/>
    <lineage>
        <taxon>Bacteria</taxon>
        <taxon>Pseudomonadati</taxon>
        <taxon>Bacteroidota</taxon>
        <taxon>Bacteroidia</taxon>
        <taxon>Bacteroidales</taxon>
        <taxon>Dysgonomonadaceae</taxon>
        <taxon>Dysgonomonas</taxon>
    </lineage>
</organism>
<evidence type="ECO:0000313" key="2">
    <source>
        <dbReference type="EMBL" id="MFC4672567.1"/>
    </source>
</evidence>
<proteinExistence type="predicted"/>
<evidence type="ECO:0000259" key="1">
    <source>
        <dbReference type="Pfam" id="PF00717"/>
    </source>
</evidence>
<dbReference type="Pfam" id="PF00717">
    <property type="entry name" value="Peptidase_S24"/>
    <property type="match status" value="1"/>
</dbReference>
<dbReference type="Gene3D" id="2.10.109.10">
    <property type="entry name" value="Umud Fragment, subunit A"/>
    <property type="match status" value="1"/>
</dbReference>
<dbReference type="InterPro" id="IPR036286">
    <property type="entry name" value="LexA/Signal_pep-like_sf"/>
</dbReference>
<evidence type="ECO:0000313" key="3">
    <source>
        <dbReference type="Proteomes" id="UP001596023"/>
    </source>
</evidence>
<accession>A0ABV9KQV7</accession>
<sequence>MRTVTLPDKTLMSEVAVLLAGGKQVTLKVKGNSMLPFIVGGLDSVVLQKQESYRRGDVVLAEVGQSRFVLHRIIRIDGNVVVLMGDGNLTGTEQCGLSAVHGRAIFIVHNSRPVNCGRGRIWRMLLPVRKYLLAIYRRI</sequence>
<dbReference type="RefSeq" id="WP_379993756.1">
    <property type="nucleotide sequence ID" value="NZ_JBHSGN010000015.1"/>
</dbReference>
<comment type="caution">
    <text evidence="2">The sequence shown here is derived from an EMBL/GenBank/DDBJ whole genome shotgun (WGS) entry which is preliminary data.</text>
</comment>
<protein>
    <submittedName>
        <fullName evidence="2">S24/S26 family peptidase</fullName>
    </submittedName>
</protein>
<dbReference type="EMBL" id="JBHSGN010000015">
    <property type="protein sequence ID" value="MFC4672567.1"/>
    <property type="molecule type" value="Genomic_DNA"/>
</dbReference>
<gene>
    <name evidence="2" type="ORF">ACFO6W_02555</name>
</gene>
<dbReference type="CDD" id="cd06462">
    <property type="entry name" value="Peptidase_S24_S26"/>
    <property type="match status" value="1"/>
</dbReference>
<feature type="domain" description="Peptidase S24/S26A/S26B/S26C" evidence="1">
    <location>
        <begin position="16"/>
        <end position="85"/>
    </location>
</feature>
<keyword evidence="3" id="KW-1185">Reference proteome</keyword>
<dbReference type="SUPFAM" id="SSF51306">
    <property type="entry name" value="LexA/Signal peptidase"/>
    <property type="match status" value="1"/>
</dbReference>
<reference evidence="3" key="1">
    <citation type="journal article" date="2019" name="Int. J. Syst. Evol. Microbiol.">
        <title>The Global Catalogue of Microorganisms (GCM) 10K type strain sequencing project: providing services to taxonomists for standard genome sequencing and annotation.</title>
        <authorList>
            <consortium name="The Broad Institute Genomics Platform"/>
            <consortium name="The Broad Institute Genome Sequencing Center for Infectious Disease"/>
            <person name="Wu L."/>
            <person name="Ma J."/>
        </authorList>
    </citation>
    <scope>NUCLEOTIDE SEQUENCE [LARGE SCALE GENOMIC DNA]</scope>
    <source>
        <strain evidence="3">CCUG 66188</strain>
    </source>
</reference>
<dbReference type="InterPro" id="IPR015927">
    <property type="entry name" value="Peptidase_S24_S26A/B/C"/>
</dbReference>